<evidence type="ECO:0000256" key="3">
    <source>
        <dbReference type="ARBA" id="ARBA00022691"/>
    </source>
</evidence>
<evidence type="ECO:0000313" key="6">
    <source>
        <dbReference type="EMBL" id="KAF9810409.1"/>
    </source>
</evidence>
<dbReference type="GO" id="GO:0008171">
    <property type="term" value="F:O-methyltransferase activity"/>
    <property type="evidence" value="ECO:0007669"/>
    <property type="project" value="InterPro"/>
</dbReference>
<comment type="caution">
    <text evidence="6">The sequence shown here is derived from an EMBL/GenBank/DDBJ whole genome shotgun (WGS) entry which is preliminary data.</text>
</comment>
<dbReference type="InterPro" id="IPR001077">
    <property type="entry name" value="COMT_C"/>
</dbReference>
<feature type="domain" description="O-methyltransferase C-terminal" evidence="4">
    <location>
        <begin position="260"/>
        <end position="428"/>
    </location>
</feature>
<keyword evidence="3" id="KW-0949">S-adenosyl-L-methionine</keyword>
<evidence type="ECO:0000259" key="5">
    <source>
        <dbReference type="Pfam" id="PF08100"/>
    </source>
</evidence>
<feature type="domain" description="O-methyltransferase dimerisation" evidence="5">
    <location>
        <begin position="80"/>
        <end position="158"/>
    </location>
</feature>
<evidence type="ECO:0000256" key="2">
    <source>
        <dbReference type="ARBA" id="ARBA00022679"/>
    </source>
</evidence>
<dbReference type="PROSITE" id="PS51683">
    <property type="entry name" value="SAM_OMT_II"/>
    <property type="match status" value="1"/>
</dbReference>
<reference evidence="6" key="1">
    <citation type="submission" date="2020-11" db="EMBL/GenBank/DDBJ databases">
        <authorList>
            <person name="Koelle M."/>
            <person name="Horta M.A.C."/>
            <person name="Nowrousian M."/>
            <person name="Ohm R.A."/>
            <person name="Benz P."/>
            <person name="Pilgard A."/>
        </authorList>
    </citation>
    <scope>NUCLEOTIDE SEQUENCE</scope>
    <source>
        <strain evidence="6">FPRL280</strain>
    </source>
</reference>
<dbReference type="InterPro" id="IPR036390">
    <property type="entry name" value="WH_DNA-bd_sf"/>
</dbReference>
<dbReference type="EMBL" id="JADOXO010000175">
    <property type="protein sequence ID" value="KAF9810409.1"/>
    <property type="molecule type" value="Genomic_DNA"/>
</dbReference>
<dbReference type="PANTHER" id="PTHR43712">
    <property type="entry name" value="PUTATIVE (AFU_ORTHOLOGUE AFUA_4G14580)-RELATED"/>
    <property type="match status" value="1"/>
</dbReference>
<dbReference type="CDD" id="cd02440">
    <property type="entry name" value="AdoMet_MTases"/>
    <property type="match status" value="1"/>
</dbReference>
<dbReference type="InterPro" id="IPR029063">
    <property type="entry name" value="SAM-dependent_MTases_sf"/>
</dbReference>
<dbReference type="Gene3D" id="3.40.50.150">
    <property type="entry name" value="Vaccinia Virus protein VP39"/>
    <property type="match status" value="1"/>
</dbReference>
<dbReference type="PANTHER" id="PTHR43712:SF2">
    <property type="entry name" value="O-METHYLTRANSFERASE CICE"/>
    <property type="match status" value="1"/>
</dbReference>
<name>A0A8H7NZ29_9APHY</name>
<dbReference type="Gene3D" id="1.10.10.10">
    <property type="entry name" value="Winged helix-like DNA-binding domain superfamily/Winged helix DNA-binding domain"/>
    <property type="match status" value="1"/>
</dbReference>
<evidence type="ECO:0008006" key="8">
    <source>
        <dbReference type="Google" id="ProtNLM"/>
    </source>
</evidence>
<keyword evidence="2" id="KW-0808">Transferase</keyword>
<dbReference type="Pfam" id="PF08100">
    <property type="entry name" value="Dimerisation"/>
    <property type="match status" value="1"/>
</dbReference>
<dbReference type="SUPFAM" id="SSF46785">
    <property type="entry name" value="Winged helix' DNA-binding domain"/>
    <property type="match status" value="1"/>
</dbReference>
<dbReference type="InterPro" id="IPR016461">
    <property type="entry name" value="COMT-like"/>
</dbReference>
<reference evidence="6" key="2">
    <citation type="journal article" name="Front. Microbiol.">
        <title>Degradative Capacity of Two Strains of Rhodonia placenta: From Phenotype to Genotype.</title>
        <authorList>
            <person name="Kolle M."/>
            <person name="Horta M.A.C."/>
            <person name="Nowrousian M."/>
            <person name="Ohm R.A."/>
            <person name="Benz J.P."/>
            <person name="Pilgard A."/>
        </authorList>
    </citation>
    <scope>NUCLEOTIDE SEQUENCE</scope>
    <source>
        <strain evidence="6">FPRL280</strain>
    </source>
</reference>
<gene>
    <name evidence="6" type="ORF">IEO21_06946</name>
</gene>
<dbReference type="GO" id="GO:0032259">
    <property type="term" value="P:methylation"/>
    <property type="evidence" value="ECO:0007669"/>
    <property type="project" value="UniProtKB-KW"/>
</dbReference>
<proteinExistence type="predicted"/>
<dbReference type="InterPro" id="IPR036388">
    <property type="entry name" value="WH-like_DNA-bd_sf"/>
</dbReference>
<dbReference type="SUPFAM" id="SSF53335">
    <property type="entry name" value="S-adenosyl-L-methionine-dependent methyltransferases"/>
    <property type="match status" value="1"/>
</dbReference>
<dbReference type="AlphaFoldDB" id="A0A8H7NZ29"/>
<keyword evidence="1" id="KW-0489">Methyltransferase</keyword>
<accession>A0A8H7NZ29</accession>
<evidence type="ECO:0000313" key="7">
    <source>
        <dbReference type="Proteomes" id="UP000639403"/>
    </source>
</evidence>
<organism evidence="6 7">
    <name type="scientific">Rhodonia placenta</name>
    <dbReference type="NCBI Taxonomy" id="104341"/>
    <lineage>
        <taxon>Eukaryota</taxon>
        <taxon>Fungi</taxon>
        <taxon>Dikarya</taxon>
        <taxon>Basidiomycota</taxon>
        <taxon>Agaricomycotina</taxon>
        <taxon>Agaricomycetes</taxon>
        <taxon>Polyporales</taxon>
        <taxon>Adustoporiaceae</taxon>
        <taxon>Rhodonia</taxon>
    </lineage>
</organism>
<dbReference type="InterPro" id="IPR012967">
    <property type="entry name" value="COMT_dimerisation"/>
</dbReference>
<evidence type="ECO:0000256" key="1">
    <source>
        <dbReference type="ARBA" id="ARBA00022603"/>
    </source>
</evidence>
<dbReference type="Proteomes" id="UP000639403">
    <property type="component" value="Unassembled WGS sequence"/>
</dbReference>
<sequence>MSQPVAEKISQLRSLVRLLVESSEVVIKEWEAEAAQASEPNNTPDVPSPALYEARRVILGACGMCIDLVQDPLLRLGEVVSSYFAAKCLNIAVQARVADIVAEADPQRGISVEDIGRRTGINGRKLAQLLRCLSTIHIFSEIKGGYFVNTRTSEYMVANESLCSWLLLQVAGGAVTEKLPAVLFDPVKTHSRSPRESAFQEAYGTNSTLWEYLEEPVEQPDGTMGPRPAFDTWIGGMMAAGRAESSATYVDYPWHTLGSRTVIDVGGGLGGMSLELAKRYPDLKFVVQDREAVIEKAELIWKQELPEALEAERVKFMRHDFFTQQPVKEADVFILRHILHDWPDDECVTILRHLRDAMRRDSRLLVADKVMQTTAGSPLLKSAPSPLPANYGYAHHMGNILAIGMLALFNGVERTPEEFSALAENAGLRVVKIWECRGLAYVTEMRRNDYDG</sequence>
<protein>
    <recommendedName>
        <fullName evidence="8">O-methyltransferase domain-containing protein</fullName>
    </recommendedName>
</protein>
<dbReference type="Pfam" id="PF00891">
    <property type="entry name" value="Methyltransf_2"/>
    <property type="match status" value="1"/>
</dbReference>
<evidence type="ECO:0000259" key="4">
    <source>
        <dbReference type="Pfam" id="PF00891"/>
    </source>
</evidence>